<comment type="caution">
    <text evidence="2">The sequence shown here is derived from an EMBL/GenBank/DDBJ whole genome shotgun (WGS) entry which is preliminary data.</text>
</comment>
<evidence type="ECO:0000313" key="2">
    <source>
        <dbReference type="EMBL" id="PHH81048.1"/>
    </source>
</evidence>
<dbReference type="AlphaFoldDB" id="A0A2C5YSH2"/>
<dbReference type="Proteomes" id="UP000224854">
    <property type="component" value="Unassembled WGS sequence"/>
</dbReference>
<organism evidence="2 3">
    <name type="scientific">Ophiocordyceps australis</name>
    <dbReference type="NCBI Taxonomy" id="1399860"/>
    <lineage>
        <taxon>Eukaryota</taxon>
        <taxon>Fungi</taxon>
        <taxon>Dikarya</taxon>
        <taxon>Ascomycota</taxon>
        <taxon>Pezizomycotina</taxon>
        <taxon>Sordariomycetes</taxon>
        <taxon>Hypocreomycetidae</taxon>
        <taxon>Hypocreales</taxon>
        <taxon>Ophiocordycipitaceae</taxon>
        <taxon>Ophiocordyceps</taxon>
    </lineage>
</organism>
<feature type="region of interest" description="Disordered" evidence="1">
    <location>
        <begin position="21"/>
        <end position="95"/>
    </location>
</feature>
<protein>
    <submittedName>
        <fullName evidence="2">Uncharacterized protein</fullName>
    </submittedName>
</protein>
<proteinExistence type="predicted"/>
<evidence type="ECO:0000313" key="3">
    <source>
        <dbReference type="Proteomes" id="UP000224854"/>
    </source>
</evidence>
<gene>
    <name evidence="2" type="ORF">CDD82_1354</name>
</gene>
<keyword evidence="3" id="KW-1185">Reference proteome</keyword>
<sequence length="95" mass="10465">MAPQYSPECFRVRMQPLPIRPDSLAASNQPSFFKRPTLQHLQPRRMHLPINHGDSAAPSHPHDAHASPATLSPSKAPRRDELSETSQVVSDAGHA</sequence>
<reference evidence="2 3" key="1">
    <citation type="submission" date="2017-06" db="EMBL/GenBank/DDBJ databases">
        <title>Ant-infecting Ophiocordyceps genomes reveal a high diversity of potential behavioral manipulation genes and a possible major role for enterotoxins.</title>
        <authorList>
            <person name="De Bekker C."/>
            <person name="Evans H.C."/>
            <person name="Brachmann A."/>
            <person name="Hughes D.P."/>
        </authorList>
    </citation>
    <scope>NUCLEOTIDE SEQUENCE [LARGE SCALE GENOMIC DNA]</scope>
    <source>
        <strain evidence="2 3">1348a</strain>
    </source>
</reference>
<name>A0A2C5YSH2_9HYPO</name>
<dbReference type="EMBL" id="NJEU01000140">
    <property type="protein sequence ID" value="PHH81048.1"/>
    <property type="molecule type" value="Genomic_DNA"/>
</dbReference>
<accession>A0A2C5YSH2</accession>
<evidence type="ECO:0000256" key="1">
    <source>
        <dbReference type="SAM" id="MobiDB-lite"/>
    </source>
</evidence>